<dbReference type="EMBL" id="CP015630">
    <property type="protein sequence ID" value="ANF34398.1"/>
    <property type="molecule type" value="Genomic_DNA"/>
</dbReference>
<name>A0A172XCW8_BORTU</name>
<keyword evidence="1" id="KW-0614">Plasmid</keyword>
<protein>
    <submittedName>
        <fullName evidence="1">Uncharacterized protein</fullName>
    </submittedName>
</protein>
<geneLocation type="plasmid" evidence="1 2">
    <name>lp159</name>
</geneLocation>
<gene>
    <name evidence="1" type="ORF">A7978_04630</name>
</gene>
<dbReference type="Pfam" id="PF05606">
    <property type="entry name" value="DUF777"/>
    <property type="match status" value="1"/>
</dbReference>
<organism evidence="1 2">
    <name type="scientific">Borrelia turicatae</name>
    <dbReference type="NCBI Taxonomy" id="142"/>
    <lineage>
        <taxon>Bacteria</taxon>
        <taxon>Pseudomonadati</taxon>
        <taxon>Spirochaetota</taxon>
        <taxon>Spirochaetia</taxon>
        <taxon>Spirochaetales</taxon>
        <taxon>Borreliaceae</taxon>
        <taxon>Borrelia</taxon>
    </lineage>
</organism>
<dbReference type="InterPro" id="IPR008495">
    <property type="entry name" value="DUF777_BOR_spp"/>
</dbReference>
<proteinExistence type="predicted"/>
<dbReference type="AlphaFoldDB" id="A0A172XCW8"/>
<reference evidence="1 2" key="1">
    <citation type="submission" date="2016-05" db="EMBL/GenBank/DDBJ databases">
        <title>Chromosome and linear plasmid sequence of a 2015 human isolate of tick-borne relapsing fever spirochete, Borrelia turicatae.</title>
        <authorList>
            <person name="Kingry L.C."/>
            <person name="Dhwani B."/>
            <person name="Replogle A."/>
            <person name="Sexton C."/>
            <person name="Rowe L."/>
            <person name="Stermole B.M."/>
            <person name="Christensen A.M."/>
            <person name="Schriefer M.E."/>
        </authorList>
    </citation>
    <scope>NUCLEOTIDE SEQUENCE [LARGE SCALE GENOMIC DNA]</scope>
    <source>
        <strain evidence="1 2">BTE5EL</strain>
        <plasmid evidence="1 2">lp159</plasmid>
    </source>
</reference>
<dbReference type="Proteomes" id="UP000264231">
    <property type="component" value="Plasmid lp159"/>
</dbReference>
<evidence type="ECO:0000313" key="1">
    <source>
        <dbReference type="EMBL" id="ANF34398.1"/>
    </source>
</evidence>
<dbReference type="RefSeq" id="WP_020282293.1">
    <property type="nucleotide sequence ID" value="NZ_CP015630.1"/>
</dbReference>
<sequence length="205" mass="22881">MSKTYEISRRIGSLSNDLALEAAKKYLRDNVFICRIGIIKEFDFNSQEGIVVIEEYEDLRIKSRNISNLKLELKEDDRVILLQSGINIFNEKDNNYFDKHYFYILNAVSLEYAGIDVQKLSISAKELDVVCEDASLNSKNVICDGDHTRISLNSLVIEATSIEFKGNVYINGKLFESHTHGVGSITYVNASGAPTLATGNTSGVV</sequence>
<evidence type="ECO:0000313" key="2">
    <source>
        <dbReference type="Proteomes" id="UP000264231"/>
    </source>
</evidence>
<accession>A0A172XCW8</accession>